<organism evidence="2 3">
    <name type="scientific">Piloderma croceum (strain F 1598)</name>
    <dbReference type="NCBI Taxonomy" id="765440"/>
    <lineage>
        <taxon>Eukaryota</taxon>
        <taxon>Fungi</taxon>
        <taxon>Dikarya</taxon>
        <taxon>Basidiomycota</taxon>
        <taxon>Agaricomycotina</taxon>
        <taxon>Agaricomycetes</taxon>
        <taxon>Agaricomycetidae</taxon>
        <taxon>Atheliales</taxon>
        <taxon>Atheliaceae</taxon>
        <taxon>Piloderma</taxon>
    </lineage>
</organism>
<protein>
    <submittedName>
        <fullName evidence="2">Uncharacterized protein</fullName>
    </submittedName>
</protein>
<dbReference type="HOGENOM" id="CLU_2016136_0_0_1"/>
<dbReference type="EMBL" id="KN833106">
    <property type="protein sequence ID" value="KIM72817.1"/>
    <property type="molecule type" value="Genomic_DNA"/>
</dbReference>
<feature type="region of interest" description="Disordered" evidence="1">
    <location>
        <begin position="1"/>
        <end position="26"/>
    </location>
</feature>
<dbReference type="InParanoid" id="A0A0C3B675"/>
<proteinExistence type="predicted"/>
<name>A0A0C3B675_PILCF</name>
<evidence type="ECO:0000256" key="1">
    <source>
        <dbReference type="SAM" id="MobiDB-lite"/>
    </source>
</evidence>
<evidence type="ECO:0000313" key="3">
    <source>
        <dbReference type="Proteomes" id="UP000054166"/>
    </source>
</evidence>
<gene>
    <name evidence="2" type="ORF">PILCRDRAFT_15795</name>
</gene>
<evidence type="ECO:0000313" key="2">
    <source>
        <dbReference type="EMBL" id="KIM72817.1"/>
    </source>
</evidence>
<dbReference type="Proteomes" id="UP000054166">
    <property type="component" value="Unassembled WGS sequence"/>
</dbReference>
<sequence length="123" mass="13813">MDSMSNDFSHLSVGDLHASSEPSTSPALERISLEGDFFTDDDHRPLDAKIVNGFSAFQKLNEEPDLSELLSRITIDKRPTTLTTDEAEELLDREPSIARILRNGSFKEVRQLGMFAMPFLSRV</sequence>
<keyword evidence="3" id="KW-1185">Reference proteome</keyword>
<reference evidence="3" key="2">
    <citation type="submission" date="2015-01" db="EMBL/GenBank/DDBJ databases">
        <title>Evolutionary Origins and Diversification of the Mycorrhizal Mutualists.</title>
        <authorList>
            <consortium name="DOE Joint Genome Institute"/>
            <consortium name="Mycorrhizal Genomics Consortium"/>
            <person name="Kohler A."/>
            <person name="Kuo A."/>
            <person name="Nagy L.G."/>
            <person name="Floudas D."/>
            <person name="Copeland A."/>
            <person name="Barry K.W."/>
            <person name="Cichocki N."/>
            <person name="Veneault-Fourrey C."/>
            <person name="LaButti K."/>
            <person name="Lindquist E.A."/>
            <person name="Lipzen A."/>
            <person name="Lundell T."/>
            <person name="Morin E."/>
            <person name="Murat C."/>
            <person name="Riley R."/>
            <person name="Ohm R."/>
            <person name="Sun H."/>
            <person name="Tunlid A."/>
            <person name="Henrissat B."/>
            <person name="Grigoriev I.V."/>
            <person name="Hibbett D.S."/>
            <person name="Martin F."/>
        </authorList>
    </citation>
    <scope>NUCLEOTIDE SEQUENCE [LARGE SCALE GENOMIC DNA]</scope>
    <source>
        <strain evidence="3">F 1598</strain>
    </source>
</reference>
<accession>A0A0C3B675</accession>
<dbReference type="AlphaFoldDB" id="A0A0C3B675"/>
<reference evidence="2 3" key="1">
    <citation type="submission" date="2014-04" db="EMBL/GenBank/DDBJ databases">
        <authorList>
            <consortium name="DOE Joint Genome Institute"/>
            <person name="Kuo A."/>
            <person name="Tarkka M."/>
            <person name="Buscot F."/>
            <person name="Kohler A."/>
            <person name="Nagy L.G."/>
            <person name="Floudas D."/>
            <person name="Copeland A."/>
            <person name="Barry K.W."/>
            <person name="Cichocki N."/>
            <person name="Veneault-Fourrey C."/>
            <person name="LaButti K."/>
            <person name="Lindquist E.A."/>
            <person name="Lipzen A."/>
            <person name="Lundell T."/>
            <person name="Morin E."/>
            <person name="Murat C."/>
            <person name="Sun H."/>
            <person name="Tunlid A."/>
            <person name="Henrissat B."/>
            <person name="Grigoriev I.V."/>
            <person name="Hibbett D.S."/>
            <person name="Martin F."/>
            <person name="Nordberg H.P."/>
            <person name="Cantor M.N."/>
            <person name="Hua S.X."/>
        </authorList>
    </citation>
    <scope>NUCLEOTIDE SEQUENCE [LARGE SCALE GENOMIC DNA]</scope>
    <source>
        <strain evidence="2 3">F 1598</strain>
    </source>
</reference>